<proteinExistence type="inferred from homology"/>
<keyword evidence="6" id="KW-0297">G-protein coupled receptor</keyword>
<dbReference type="SUPFAM" id="SSF63877">
    <property type="entry name" value="Methuselah ectodomain"/>
    <property type="match status" value="1"/>
</dbReference>
<evidence type="ECO:0000256" key="9">
    <source>
        <dbReference type="ARBA" id="ARBA00023224"/>
    </source>
</evidence>
<organism evidence="11 12">
    <name type="scientific">Clunio marinus</name>
    <dbReference type="NCBI Taxonomy" id="568069"/>
    <lineage>
        <taxon>Eukaryota</taxon>
        <taxon>Metazoa</taxon>
        <taxon>Ecdysozoa</taxon>
        <taxon>Arthropoda</taxon>
        <taxon>Hexapoda</taxon>
        <taxon>Insecta</taxon>
        <taxon>Pterygota</taxon>
        <taxon>Neoptera</taxon>
        <taxon>Endopterygota</taxon>
        <taxon>Diptera</taxon>
        <taxon>Nematocera</taxon>
        <taxon>Chironomoidea</taxon>
        <taxon>Chironomidae</taxon>
        <taxon>Clunio</taxon>
    </lineage>
</organism>
<feature type="non-terminal residue" evidence="11">
    <location>
        <position position="279"/>
    </location>
</feature>
<evidence type="ECO:0000256" key="6">
    <source>
        <dbReference type="ARBA" id="ARBA00023040"/>
    </source>
</evidence>
<feature type="transmembrane region" description="Helical" evidence="10">
    <location>
        <begin position="192"/>
        <end position="209"/>
    </location>
</feature>
<keyword evidence="3" id="KW-1003">Cell membrane</keyword>
<dbReference type="InterPro" id="IPR036272">
    <property type="entry name" value="Methuselah_N_sf"/>
</dbReference>
<evidence type="ECO:0000256" key="3">
    <source>
        <dbReference type="ARBA" id="ARBA00022475"/>
    </source>
</evidence>
<evidence type="ECO:0000256" key="8">
    <source>
        <dbReference type="ARBA" id="ARBA00023170"/>
    </source>
</evidence>
<name>A0A1J1J1D6_9DIPT</name>
<evidence type="ECO:0000256" key="4">
    <source>
        <dbReference type="ARBA" id="ARBA00022692"/>
    </source>
</evidence>
<feature type="transmembrane region" description="Helical" evidence="10">
    <location>
        <begin position="136"/>
        <end position="157"/>
    </location>
</feature>
<feature type="transmembrane region" description="Helical" evidence="10">
    <location>
        <begin position="254"/>
        <end position="277"/>
    </location>
</feature>
<evidence type="ECO:0000256" key="10">
    <source>
        <dbReference type="SAM" id="Phobius"/>
    </source>
</evidence>
<feature type="transmembrane region" description="Helical" evidence="10">
    <location>
        <begin position="221"/>
        <end position="242"/>
    </location>
</feature>
<dbReference type="PANTHER" id="PTHR47154:SF2">
    <property type="entry name" value="G-PROTEIN COUPLED RECEPTOR MTH-RELATED"/>
    <property type="match status" value="1"/>
</dbReference>
<comment type="subcellular location">
    <subcellularLocation>
        <location evidence="1">Cell membrane</location>
        <topology evidence="1">Multi-pass membrane protein</topology>
    </subcellularLocation>
</comment>
<keyword evidence="4 10" id="KW-0812">Transmembrane</keyword>
<dbReference type="GO" id="GO:0005886">
    <property type="term" value="C:plasma membrane"/>
    <property type="evidence" value="ECO:0007669"/>
    <property type="project" value="UniProtKB-SubCell"/>
</dbReference>
<feature type="transmembrane region" description="Helical" evidence="10">
    <location>
        <begin position="169"/>
        <end position="186"/>
    </location>
</feature>
<evidence type="ECO:0000256" key="5">
    <source>
        <dbReference type="ARBA" id="ARBA00022989"/>
    </source>
</evidence>
<dbReference type="PANTHER" id="PTHR47154">
    <property type="entry name" value="G-PROTEIN COUPLED RECEPTOR MTH-RELATED"/>
    <property type="match status" value="1"/>
</dbReference>
<accession>A0A1J1J1D6</accession>
<keyword evidence="7 10" id="KW-0472">Membrane</keyword>
<keyword evidence="9" id="KW-0807">Transducer</keyword>
<keyword evidence="5 10" id="KW-1133">Transmembrane helix</keyword>
<evidence type="ECO:0000313" key="11">
    <source>
        <dbReference type="EMBL" id="CRL05580.1"/>
    </source>
</evidence>
<dbReference type="GO" id="GO:0008528">
    <property type="term" value="F:G protein-coupled peptide receptor activity"/>
    <property type="evidence" value="ECO:0007669"/>
    <property type="project" value="TreeGrafter"/>
</dbReference>
<protein>
    <submittedName>
        <fullName evidence="11">CLUMA_CG018078, isoform A</fullName>
    </submittedName>
</protein>
<reference evidence="11 12" key="1">
    <citation type="submission" date="2015-04" db="EMBL/GenBank/DDBJ databases">
        <authorList>
            <person name="Syromyatnikov M.Y."/>
            <person name="Popov V.N."/>
        </authorList>
    </citation>
    <scope>NUCLEOTIDE SEQUENCE [LARGE SCALE GENOMIC DNA]</scope>
</reference>
<dbReference type="Gene3D" id="1.20.1070.10">
    <property type="entry name" value="Rhodopsin 7-helix transmembrane proteins"/>
    <property type="match status" value="1"/>
</dbReference>
<evidence type="ECO:0000256" key="2">
    <source>
        <dbReference type="ARBA" id="ARBA00008979"/>
    </source>
</evidence>
<keyword evidence="12" id="KW-1185">Reference proteome</keyword>
<gene>
    <name evidence="11" type="ORF">CLUMA_CG018078</name>
</gene>
<keyword evidence="8" id="KW-0675">Receptor</keyword>
<sequence length="279" mass="33081">MKNEEHKYKALRTFKKCFRIHIGLITEPCVRICCNDYKTCKDDYLRENFNKSYSEKIENVYDFDETPRQLHVLHGRPLCATEISKDDWDFAHYDGGIVNGRQFYDNDKYCFEDVKVDGEVQWNLYICASNIKLQKVVQTILSSISTLTSITVVIIYFAIKSFRTLHGKIVMMFCFAMTLSYFFYALQVTKAFSYYTSIFLYGFFINYAFQWTSIMAFDIWFTLRFVNVSISNLLMYYLNMFFLKEKLFGFSVSYYYLCFLYLSNVSMTILPSSSGFYNI</sequence>
<evidence type="ECO:0000256" key="7">
    <source>
        <dbReference type="ARBA" id="ARBA00023136"/>
    </source>
</evidence>
<evidence type="ECO:0000313" key="12">
    <source>
        <dbReference type="Proteomes" id="UP000183832"/>
    </source>
</evidence>
<comment type="similarity">
    <text evidence="2">Belongs to the G-protein coupled receptor 2 family. Mth subfamily.</text>
</comment>
<dbReference type="EMBL" id="CVRI01000064">
    <property type="protein sequence ID" value="CRL05580.1"/>
    <property type="molecule type" value="Genomic_DNA"/>
</dbReference>
<evidence type="ECO:0000256" key="1">
    <source>
        <dbReference type="ARBA" id="ARBA00004651"/>
    </source>
</evidence>
<dbReference type="InterPro" id="IPR051384">
    <property type="entry name" value="Mth_GPCR"/>
</dbReference>
<dbReference type="Proteomes" id="UP000183832">
    <property type="component" value="Unassembled WGS sequence"/>
</dbReference>
<dbReference type="AlphaFoldDB" id="A0A1J1J1D6"/>